<sequence length="123" mass="13803">MSDDLTKDEFDALGQVSRKEHRGRPSACVARNTKRLTGLKFLEYSRDGHLGLTEKGKQTLFIYRCIEALRGLSLDPNAHVDADVAIFLGRKGHIVEKEGSKEFEITQRGRESLADIDAQSQSR</sequence>
<organism evidence="1 2">
    <name type="scientific">Herbaspirillum rhizosphaerae</name>
    <dbReference type="NCBI Taxonomy" id="346179"/>
    <lineage>
        <taxon>Bacteria</taxon>
        <taxon>Pseudomonadati</taxon>
        <taxon>Pseudomonadota</taxon>
        <taxon>Betaproteobacteria</taxon>
        <taxon>Burkholderiales</taxon>
        <taxon>Oxalobacteraceae</taxon>
        <taxon>Herbaspirillum</taxon>
    </lineage>
</organism>
<reference evidence="1 2" key="1">
    <citation type="journal article" date="2024" name="Chem. Sci.">
        <title>Discovery of megapolipeptins by genome mining of a Burkholderiales bacteria collection.</title>
        <authorList>
            <person name="Paulo B.S."/>
            <person name="Recchia M.J.J."/>
            <person name="Lee S."/>
            <person name="Fergusson C.H."/>
            <person name="Romanowski S.B."/>
            <person name="Hernandez A."/>
            <person name="Krull N."/>
            <person name="Liu D.Y."/>
            <person name="Cavanagh H."/>
            <person name="Bos A."/>
            <person name="Gray C.A."/>
            <person name="Murphy B.T."/>
            <person name="Linington R.G."/>
            <person name="Eustaquio A.S."/>
        </authorList>
    </citation>
    <scope>NUCLEOTIDE SEQUENCE [LARGE SCALE GENOMIC DNA]</scope>
    <source>
        <strain evidence="1 2">RL21-008-BIB-B</strain>
    </source>
</reference>
<keyword evidence="2" id="KW-1185">Reference proteome</keyword>
<dbReference type="EMBL" id="JAQQFR010000002">
    <property type="protein sequence ID" value="MFL9877380.1"/>
    <property type="molecule type" value="Genomic_DNA"/>
</dbReference>
<accession>A0ABW8Z4G8</accession>
<comment type="caution">
    <text evidence="1">The sequence shown here is derived from an EMBL/GenBank/DDBJ whole genome shotgun (WGS) entry which is preliminary data.</text>
</comment>
<protein>
    <submittedName>
        <fullName evidence="1">Uncharacterized protein</fullName>
    </submittedName>
</protein>
<gene>
    <name evidence="1" type="ORF">PQR63_03235</name>
</gene>
<dbReference type="RefSeq" id="WP_094563253.1">
    <property type="nucleotide sequence ID" value="NZ_JAQQFR010000002.1"/>
</dbReference>
<evidence type="ECO:0000313" key="2">
    <source>
        <dbReference type="Proteomes" id="UP001629214"/>
    </source>
</evidence>
<evidence type="ECO:0000313" key="1">
    <source>
        <dbReference type="EMBL" id="MFL9877380.1"/>
    </source>
</evidence>
<proteinExistence type="predicted"/>
<dbReference type="Proteomes" id="UP001629214">
    <property type="component" value="Unassembled WGS sequence"/>
</dbReference>
<name>A0ABW8Z4G8_9BURK</name>